<dbReference type="AlphaFoldDB" id="A0A8X7SVU4"/>
<dbReference type="InterPro" id="IPR001623">
    <property type="entry name" value="DnaJ_domain"/>
</dbReference>
<organism evidence="3 4">
    <name type="scientific">Tilletia controversa</name>
    <name type="common">dwarf bunt fungus</name>
    <dbReference type="NCBI Taxonomy" id="13291"/>
    <lineage>
        <taxon>Eukaryota</taxon>
        <taxon>Fungi</taxon>
        <taxon>Dikarya</taxon>
        <taxon>Basidiomycota</taxon>
        <taxon>Ustilaginomycotina</taxon>
        <taxon>Exobasidiomycetes</taxon>
        <taxon>Tilletiales</taxon>
        <taxon>Tilletiaceae</taxon>
        <taxon>Tilletia</taxon>
    </lineage>
</organism>
<comment type="caution">
    <text evidence="3">The sequence shown here is derived from an EMBL/GenBank/DDBJ whole genome shotgun (WGS) entry which is preliminary data.</text>
</comment>
<sequence length="307" mass="32639">MNIQEDDLDLRTAYELLGLKSSATLPEIRSAYLTLVRLYHPDKQPSRFPSASLSSLSGSDPAPGGGEQDAGGSDPLIVRLNEAYATLATPEGRAAYDARLLADRCSSAVAAGTASSSSSSTRISATVELDDFEVKHVDEVEGGNQFASTDRISRTAGSRAQGLLPSDGGNDEGHSDDDEVQDEEESGSSPIVFVYPCRCGHAFVVHPDELLSTATTSDTTDGTANLTTELKQSHVSSNTDEDEKKPNQSESSTSLAPSMSMLSTCSGCSQVIKVVWGQSEDIDEHDGTREKGNDEDVQKQERSEIAT</sequence>
<dbReference type="PANTHER" id="PTHR44240:SF10">
    <property type="entry name" value="J DOMAIN-CONTAINING PROTEIN"/>
    <property type="match status" value="1"/>
</dbReference>
<proteinExistence type="predicted"/>
<feature type="region of interest" description="Disordered" evidence="1">
    <location>
        <begin position="229"/>
        <end position="262"/>
    </location>
</feature>
<dbReference type="SUPFAM" id="SSF144217">
    <property type="entry name" value="CSL zinc finger"/>
    <property type="match status" value="1"/>
</dbReference>
<dbReference type="Pfam" id="PF00226">
    <property type="entry name" value="DnaJ"/>
    <property type="match status" value="1"/>
</dbReference>
<reference evidence="3" key="1">
    <citation type="submission" date="2016-04" db="EMBL/GenBank/DDBJ databases">
        <authorList>
            <person name="Nguyen H.D."/>
            <person name="Samba Siva P."/>
            <person name="Cullis J."/>
            <person name="Levesque C.A."/>
            <person name="Hambleton S."/>
        </authorList>
    </citation>
    <scope>NUCLEOTIDE SEQUENCE</scope>
    <source>
        <strain evidence="3">DAOMC 236426</strain>
    </source>
</reference>
<feature type="compositionally biased region" description="Acidic residues" evidence="1">
    <location>
        <begin position="174"/>
        <end position="186"/>
    </location>
</feature>
<evidence type="ECO:0000313" key="3">
    <source>
        <dbReference type="EMBL" id="KAE8245713.1"/>
    </source>
</evidence>
<dbReference type="InterPro" id="IPR036869">
    <property type="entry name" value="J_dom_sf"/>
</dbReference>
<gene>
    <name evidence="3" type="ORF">A4X06_0g5470</name>
</gene>
<feature type="region of interest" description="Disordered" evidence="1">
    <location>
        <begin position="279"/>
        <end position="307"/>
    </location>
</feature>
<dbReference type="Gene3D" id="1.10.287.110">
    <property type="entry name" value="DnaJ domain"/>
    <property type="match status" value="1"/>
</dbReference>
<dbReference type="Proteomes" id="UP000077684">
    <property type="component" value="Unassembled WGS sequence"/>
</dbReference>
<dbReference type="InterPro" id="IPR052276">
    <property type="entry name" value="Diphthamide-biosynth_chaperone"/>
</dbReference>
<dbReference type="PROSITE" id="PS50076">
    <property type="entry name" value="DNAJ_2"/>
    <property type="match status" value="1"/>
</dbReference>
<dbReference type="EMBL" id="LWDE02000676">
    <property type="protein sequence ID" value="KAE8245713.1"/>
    <property type="molecule type" value="Genomic_DNA"/>
</dbReference>
<evidence type="ECO:0000313" key="4">
    <source>
        <dbReference type="Proteomes" id="UP000077684"/>
    </source>
</evidence>
<feature type="domain" description="J" evidence="2">
    <location>
        <begin position="12"/>
        <end position="100"/>
    </location>
</feature>
<dbReference type="CDD" id="cd06257">
    <property type="entry name" value="DnaJ"/>
    <property type="match status" value="1"/>
</dbReference>
<protein>
    <recommendedName>
        <fullName evidence="2">J domain-containing protein</fullName>
    </recommendedName>
</protein>
<dbReference type="SMART" id="SM00271">
    <property type="entry name" value="DnaJ"/>
    <property type="match status" value="1"/>
</dbReference>
<feature type="compositionally biased region" description="Low complexity" evidence="1">
    <location>
        <begin position="47"/>
        <end position="62"/>
    </location>
</feature>
<name>A0A8X7SVU4_9BASI</name>
<evidence type="ECO:0000256" key="1">
    <source>
        <dbReference type="SAM" id="MobiDB-lite"/>
    </source>
</evidence>
<feature type="compositionally biased region" description="Polar residues" evidence="1">
    <location>
        <begin position="248"/>
        <end position="262"/>
    </location>
</feature>
<evidence type="ECO:0000259" key="2">
    <source>
        <dbReference type="PROSITE" id="PS50076"/>
    </source>
</evidence>
<dbReference type="PANTHER" id="PTHR44240">
    <property type="entry name" value="DNAJ DOMAIN (PROKARYOTIC HEAT SHOCK PROTEIN)-RELATED"/>
    <property type="match status" value="1"/>
</dbReference>
<dbReference type="PRINTS" id="PR00625">
    <property type="entry name" value="JDOMAIN"/>
</dbReference>
<feature type="region of interest" description="Disordered" evidence="1">
    <location>
        <begin position="150"/>
        <end position="187"/>
    </location>
</feature>
<feature type="compositionally biased region" description="Basic and acidic residues" evidence="1">
    <location>
        <begin position="285"/>
        <end position="307"/>
    </location>
</feature>
<dbReference type="SUPFAM" id="SSF46565">
    <property type="entry name" value="Chaperone J-domain"/>
    <property type="match status" value="1"/>
</dbReference>
<reference evidence="3" key="2">
    <citation type="journal article" date="2019" name="IMA Fungus">
        <title>Genome sequencing and comparison of five Tilletia species to identify candidate genes for the detection of regulated species infecting wheat.</title>
        <authorList>
            <person name="Nguyen H.D.T."/>
            <person name="Sultana T."/>
            <person name="Kesanakurti P."/>
            <person name="Hambleton S."/>
        </authorList>
    </citation>
    <scope>NUCLEOTIDE SEQUENCE</scope>
    <source>
        <strain evidence="3">DAOMC 236426</strain>
    </source>
</reference>
<dbReference type="InterPro" id="IPR036671">
    <property type="entry name" value="DPH_MB_sf"/>
</dbReference>
<keyword evidence="4" id="KW-1185">Reference proteome</keyword>
<feature type="region of interest" description="Disordered" evidence="1">
    <location>
        <begin position="47"/>
        <end position="74"/>
    </location>
</feature>
<accession>A0A8X7SVU4</accession>
<dbReference type="Gene3D" id="3.10.660.10">
    <property type="entry name" value="DPH Zinc finger"/>
    <property type="match status" value="1"/>
</dbReference>